<dbReference type="SUPFAM" id="SSF52833">
    <property type="entry name" value="Thioredoxin-like"/>
    <property type="match status" value="1"/>
</dbReference>
<reference evidence="2 3" key="1">
    <citation type="submission" date="2020-10" db="EMBL/GenBank/DDBJ databases">
        <title>Olsenella immobilis sp.nov., isolated from the mud in a fermentation cellar used for the production of Chinese strong-flavoured liquor.</title>
        <authorList>
            <person name="Lu L."/>
        </authorList>
    </citation>
    <scope>NUCLEOTIDE SEQUENCE [LARGE SCALE GENOMIC DNA]</scope>
    <source>
        <strain evidence="2 3">LZLJ-2</strain>
    </source>
</reference>
<comment type="similarity">
    <text evidence="1">Belongs to the ArsC family.</text>
</comment>
<dbReference type="Proteomes" id="UP000593735">
    <property type="component" value="Chromosome"/>
</dbReference>
<keyword evidence="3" id="KW-1185">Reference proteome</keyword>
<dbReference type="RefSeq" id="WP_194370798.1">
    <property type="nucleotide sequence ID" value="NZ_CP063767.1"/>
</dbReference>
<dbReference type="InterPro" id="IPR006660">
    <property type="entry name" value="Arsenate_reductase-like"/>
</dbReference>
<dbReference type="PANTHER" id="PTHR30041">
    <property type="entry name" value="ARSENATE REDUCTASE"/>
    <property type="match status" value="1"/>
</dbReference>
<name>A0A7S7M9L5_9ACTN</name>
<gene>
    <name evidence="2" type="ORF">INP52_08305</name>
</gene>
<dbReference type="InterPro" id="IPR036249">
    <property type="entry name" value="Thioredoxin-like_sf"/>
</dbReference>
<protein>
    <submittedName>
        <fullName evidence="2">Arsenate reductase family protein</fullName>
    </submittedName>
</protein>
<dbReference type="PROSITE" id="PS51353">
    <property type="entry name" value="ARSC"/>
    <property type="match status" value="1"/>
</dbReference>
<dbReference type="CDD" id="cd03036">
    <property type="entry name" value="ArsC_like"/>
    <property type="match status" value="1"/>
</dbReference>
<dbReference type="NCBIfam" id="TIGR01617">
    <property type="entry name" value="arsC_related"/>
    <property type="match status" value="1"/>
</dbReference>
<sequence length="122" mass="13820">MADVLFVEYPKCSTCRRAKAWLDARGIAYENRDIVKESPTASELSAWQARSGLPVRRFFNASGRLYRERNLKARLDAGVSDEEAFSLLSEDGMLVKRPIVVGSDFVLVGFREDEWERALCGE</sequence>
<dbReference type="Gene3D" id="3.40.30.10">
    <property type="entry name" value="Glutaredoxin"/>
    <property type="match status" value="1"/>
</dbReference>
<dbReference type="Pfam" id="PF03960">
    <property type="entry name" value="ArsC"/>
    <property type="match status" value="1"/>
</dbReference>
<dbReference type="AlphaFoldDB" id="A0A7S7M9L5"/>
<evidence type="ECO:0000313" key="3">
    <source>
        <dbReference type="Proteomes" id="UP000593735"/>
    </source>
</evidence>
<evidence type="ECO:0000256" key="1">
    <source>
        <dbReference type="PROSITE-ProRule" id="PRU01282"/>
    </source>
</evidence>
<evidence type="ECO:0000313" key="2">
    <source>
        <dbReference type="EMBL" id="QOY60398.1"/>
    </source>
</evidence>
<dbReference type="KEGG" id="tio:INP52_08305"/>
<dbReference type="PANTHER" id="PTHR30041:SF8">
    <property type="entry name" value="PROTEIN YFFB"/>
    <property type="match status" value="1"/>
</dbReference>
<dbReference type="InterPro" id="IPR006504">
    <property type="entry name" value="Tscrpt_reg_Spx/MgsR"/>
</dbReference>
<proteinExistence type="inferred from homology"/>
<accession>A0A7S7M9L5</accession>
<dbReference type="EMBL" id="CP063767">
    <property type="protein sequence ID" value="QOY60398.1"/>
    <property type="molecule type" value="Genomic_DNA"/>
</dbReference>
<organism evidence="2 3">
    <name type="scientific">Thermophilibacter immobilis</name>
    <dbReference type="NCBI Taxonomy" id="2779519"/>
    <lineage>
        <taxon>Bacteria</taxon>
        <taxon>Bacillati</taxon>
        <taxon>Actinomycetota</taxon>
        <taxon>Coriobacteriia</taxon>
        <taxon>Coriobacteriales</taxon>
        <taxon>Atopobiaceae</taxon>
        <taxon>Thermophilibacter</taxon>
    </lineage>
</organism>